<evidence type="ECO:0000313" key="2">
    <source>
        <dbReference type="EMBL" id="KAF2896404.1"/>
    </source>
</evidence>
<evidence type="ECO:0000313" key="3">
    <source>
        <dbReference type="Proteomes" id="UP000801492"/>
    </source>
</evidence>
<gene>
    <name evidence="2" type="ORF">ILUMI_09770</name>
</gene>
<protein>
    <submittedName>
        <fullName evidence="2">Uncharacterized protein</fullName>
    </submittedName>
</protein>
<name>A0A8K0D1Q7_IGNLU</name>
<dbReference type="AlphaFoldDB" id="A0A8K0D1Q7"/>
<dbReference type="Proteomes" id="UP000801492">
    <property type="component" value="Unassembled WGS sequence"/>
</dbReference>
<sequence length="197" mass="22841">MTSTIQQWKMSYRKRLWLTRGQCQKIGVATPNWVDSVVFYGNELGVVLRECLCRADFYCISFLTSAKDKELTVNESKAKLMRIEKTTGTTQNRKIKITMQESEYSFEEVTRFNYLGVEIIDSAEEKNETQETINKGTKKEGLQDNNKTNSHLWRKVLRKIYGGKEIGGLCRRRPDEEPMELWGEPSIANTVRAQRIS</sequence>
<evidence type="ECO:0000256" key="1">
    <source>
        <dbReference type="SAM" id="MobiDB-lite"/>
    </source>
</evidence>
<proteinExistence type="predicted"/>
<reference evidence="2" key="1">
    <citation type="submission" date="2019-08" db="EMBL/GenBank/DDBJ databases">
        <title>The genome of the North American firefly Photinus pyralis.</title>
        <authorList>
            <consortium name="Photinus pyralis genome working group"/>
            <person name="Fallon T.R."/>
            <person name="Sander Lower S.E."/>
            <person name="Weng J.-K."/>
        </authorList>
    </citation>
    <scope>NUCLEOTIDE SEQUENCE</scope>
    <source>
        <strain evidence="2">TRF0915ILg1</strain>
        <tissue evidence="2">Whole body</tissue>
    </source>
</reference>
<dbReference type="EMBL" id="VTPC01005147">
    <property type="protein sequence ID" value="KAF2896404.1"/>
    <property type="molecule type" value="Genomic_DNA"/>
</dbReference>
<organism evidence="2 3">
    <name type="scientific">Ignelater luminosus</name>
    <name type="common">Cucubano</name>
    <name type="synonym">Pyrophorus luminosus</name>
    <dbReference type="NCBI Taxonomy" id="2038154"/>
    <lineage>
        <taxon>Eukaryota</taxon>
        <taxon>Metazoa</taxon>
        <taxon>Ecdysozoa</taxon>
        <taxon>Arthropoda</taxon>
        <taxon>Hexapoda</taxon>
        <taxon>Insecta</taxon>
        <taxon>Pterygota</taxon>
        <taxon>Neoptera</taxon>
        <taxon>Endopterygota</taxon>
        <taxon>Coleoptera</taxon>
        <taxon>Polyphaga</taxon>
        <taxon>Elateriformia</taxon>
        <taxon>Elateroidea</taxon>
        <taxon>Elateridae</taxon>
        <taxon>Agrypninae</taxon>
        <taxon>Pyrophorini</taxon>
        <taxon>Ignelater</taxon>
    </lineage>
</organism>
<comment type="caution">
    <text evidence="2">The sequence shown here is derived from an EMBL/GenBank/DDBJ whole genome shotgun (WGS) entry which is preliminary data.</text>
</comment>
<accession>A0A8K0D1Q7</accession>
<keyword evidence="3" id="KW-1185">Reference proteome</keyword>
<feature type="region of interest" description="Disordered" evidence="1">
    <location>
        <begin position="126"/>
        <end position="145"/>
    </location>
</feature>